<dbReference type="InterPro" id="IPR011993">
    <property type="entry name" value="PH-like_dom_sf"/>
</dbReference>
<dbReference type="Pfam" id="PF00387">
    <property type="entry name" value="PI-PLC-Y"/>
    <property type="match status" value="1"/>
</dbReference>
<feature type="region of interest" description="Disordered" evidence="6">
    <location>
        <begin position="1133"/>
        <end position="1168"/>
    </location>
</feature>
<dbReference type="CDD" id="cd00275">
    <property type="entry name" value="C2_PLC_like"/>
    <property type="match status" value="1"/>
</dbReference>
<dbReference type="Gene3D" id="1.10.238.10">
    <property type="entry name" value="EF-hand"/>
    <property type="match status" value="1"/>
</dbReference>
<dbReference type="GO" id="GO:0005737">
    <property type="term" value="C:cytoplasm"/>
    <property type="evidence" value="ECO:0007669"/>
    <property type="project" value="UniProtKB-SubCell"/>
</dbReference>
<dbReference type="PROSITE" id="PS50003">
    <property type="entry name" value="PH_DOMAIN"/>
    <property type="match status" value="1"/>
</dbReference>
<proteinExistence type="predicted"/>
<dbReference type="Pfam" id="PF00168">
    <property type="entry name" value="C2"/>
    <property type="match status" value="1"/>
</dbReference>
<dbReference type="Pfam" id="PF00388">
    <property type="entry name" value="PI-PLC-X"/>
    <property type="match status" value="1"/>
</dbReference>
<feature type="compositionally biased region" description="Gly residues" evidence="6">
    <location>
        <begin position="290"/>
        <end position="302"/>
    </location>
</feature>
<evidence type="ECO:0000259" key="7">
    <source>
        <dbReference type="PROSITE" id="PS50003"/>
    </source>
</evidence>
<dbReference type="SMART" id="SM00239">
    <property type="entry name" value="C2"/>
    <property type="match status" value="1"/>
</dbReference>
<dbReference type="FunFam" id="2.30.29.30:FF:000025">
    <property type="entry name" value="Phosphoinositide phospholipase C"/>
    <property type="match status" value="1"/>
</dbReference>
<feature type="compositionally biased region" description="Pro residues" evidence="6">
    <location>
        <begin position="622"/>
        <end position="634"/>
    </location>
</feature>
<keyword evidence="2" id="KW-0963">Cytoplasm</keyword>
<protein>
    <recommendedName>
        <fullName evidence="5">Phosphoinositide phospholipase C</fullName>
        <ecNumber evidence="5">3.1.4.11</ecNumber>
    </recommendedName>
</protein>
<keyword evidence="5" id="KW-0443">Lipid metabolism</keyword>
<feature type="domain" description="PI-PLC Y-box" evidence="9">
    <location>
        <begin position="644"/>
        <end position="760"/>
    </location>
</feature>
<evidence type="ECO:0000256" key="6">
    <source>
        <dbReference type="SAM" id="MobiDB-lite"/>
    </source>
</evidence>
<dbReference type="PROSITE" id="PS50004">
    <property type="entry name" value="C2"/>
    <property type="match status" value="1"/>
</dbReference>
<dbReference type="GO" id="GO:0048015">
    <property type="term" value="P:phosphatidylinositol-mediated signaling"/>
    <property type="evidence" value="ECO:0007669"/>
    <property type="project" value="TreeGrafter"/>
</dbReference>
<dbReference type="CDD" id="cd13364">
    <property type="entry name" value="PH_PLC_eta"/>
    <property type="match status" value="1"/>
</dbReference>
<dbReference type="InterPro" id="IPR001711">
    <property type="entry name" value="PLipase_C_Pinositol-sp_Y"/>
</dbReference>
<evidence type="ECO:0000259" key="8">
    <source>
        <dbReference type="PROSITE" id="PS50004"/>
    </source>
</evidence>
<comment type="catalytic activity">
    <reaction evidence="5">
        <text>a 1,2-diacyl-sn-glycero-3-phospho-(1D-myo-inositol-4,5-bisphosphate) + H2O = 1D-myo-inositol 1,4,5-trisphosphate + a 1,2-diacyl-sn-glycerol + H(+)</text>
        <dbReference type="Rhea" id="RHEA:33179"/>
        <dbReference type="ChEBI" id="CHEBI:15377"/>
        <dbReference type="ChEBI" id="CHEBI:15378"/>
        <dbReference type="ChEBI" id="CHEBI:17815"/>
        <dbReference type="ChEBI" id="CHEBI:58456"/>
        <dbReference type="ChEBI" id="CHEBI:203600"/>
        <dbReference type="EC" id="3.1.4.11"/>
    </reaction>
</comment>
<feature type="compositionally biased region" description="Low complexity" evidence="6">
    <location>
        <begin position="276"/>
        <end position="285"/>
    </location>
</feature>
<feature type="compositionally biased region" description="Low complexity" evidence="6">
    <location>
        <begin position="1151"/>
        <end position="1161"/>
    </location>
</feature>
<evidence type="ECO:0000259" key="9">
    <source>
        <dbReference type="PROSITE" id="PS50008"/>
    </source>
</evidence>
<evidence type="ECO:0000313" key="10">
    <source>
        <dbReference type="EMBL" id="KAK0132864.1"/>
    </source>
</evidence>
<dbReference type="InterPro" id="IPR017946">
    <property type="entry name" value="PLC-like_Pdiesterase_TIM-brl"/>
</dbReference>
<dbReference type="GO" id="GO:0051209">
    <property type="term" value="P:release of sequestered calcium ion into cytosol"/>
    <property type="evidence" value="ECO:0007669"/>
    <property type="project" value="TreeGrafter"/>
</dbReference>
<gene>
    <name evidence="10" type="primary">PLCL2</name>
    <name evidence="10" type="ORF">N1851_032025</name>
</gene>
<dbReference type="SMART" id="SM00148">
    <property type="entry name" value="PLCXc"/>
    <property type="match status" value="1"/>
</dbReference>
<dbReference type="Gene3D" id="2.60.40.150">
    <property type="entry name" value="C2 domain"/>
    <property type="match status" value="1"/>
</dbReference>
<dbReference type="GO" id="GO:0046488">
    <property type="term" value="P:phosphatidylinositol metabolic process"/>
    <property type="evidence" value="ECO:0007669"/>
    <property type="project" value="TreeGrafter"/>
</dbReference>
<dbReference type="InterPro" id="IPR000008">
    <property type="entry name" value="C2_dom"/>
</dbReference>
<dbReference type="GO" id="GO:0032228">
    <property type="term" value="P:regulation of synaptic transmission, GABAergic"/>
    <property type="evidence" value="ECO:0007669"/>
    <property type="project" value="TreeGrafter"/>
</dbReference>
<organism evidence="10 11">
    <name type="scientific">Merluccius polli</name>
    <name type="common">Benguela hake</name>
    <name type="synonym">Merluccius cadenati</name>
    <dbReference type="NCBI Taxonomy" id="89951"/>
    <lineage>
        <taxon>Eukaryota</taxon>
        <taxon>Metazoa</taxon>
        <taxon>Chordata</taxon>
        <taxon>Craniata</taxon>
        <taxon>Vertebrata</taxon>
        <taxon>Euteleostomi</taxon>
        <taxon>Actinopterygii</taxon>
        <taxon>Neopterygii</taxon>
        <taxon>Teleostei</taxon>
        <taxon>Neoteleostei</taxon>
        <taxon>Acanthomorphata</taxon>
        <taxon>Zeiogadaria</taxon>
        <taxon>Gadariae</taxon>
        <taxon>Gadiformes</taxon>
        <taxon>Gadoidei</taxon>
        <taxon>Merlucciidae</taxon>
        <taxon>Merluccius</taxon>
    </lineage>
</organism>
<dbReference type="Pfam" id="PF16457">
    <property type="entry name" value="PH_12"/>
    <property type="match status" value="1"/>
</dbReference>
<dbReference type="PRINTS" id="PR00390">
    <property type="entry name" value="PHPHLIPASEC"/>
</dbReference>
<dbReference type="SUPFAM" id="SSF47473">
    <property type="entry name" value="EF-hand"/>
    <property type="match status" value="1"/>
</dbReference>
<dbReference type="GO" id="GO:0004435">
    <property type="term" value="F:phosphatidylinositol-4,5-bisphosphate phospholipase C activity"/>
    <property type="evidence" value="ECO:0007669"/>
    <property type="project" value="UniProtKB-EC"/>
</dbReference>
<feature type="region of interest" description="Disordered" evidence="6">
    <location>
        <begin position="560"/>
        <end position="638"/>
    </location>
</feature>
<evidence type="ECO:0000256" key="1">
    <source>
        <dbReference type="ARBA" id="ARBA00004496"/>
    </source>
</evidence>
<keyword evidence="5" id="KW-0378">Hydrolase</keyword>
<reference evidence="10" key="1">
    <citation type="journal article" date="2023" name="Front. Mar. Sci.">
        <title>A new Merluccius polli reference genome to investigate the effects of global change in West African waters.</title>
        <authorList>
            <person name="Mateo J.L."/>
            <person name="Blanco-Fernandez C."/>
            <person name="Garcia-Vazquez E."/>
            <person name="Machado-Schiaffino G."/>
        </authorList>
    </citation>
    <scope>NUCLEOTIDE SEQUENCE</scope>
    <source>
        <strain evidence="10">C29</strain>
        <tissue evidence="10">Fin</tissue>
    </source>
</reference>
<evidence type="ECO:0000256" key="4">
    <source>
        <dbReference type="ARBA" id="ARBA00023224"/>
    </source>
</evidence>
<dbReference type="PANTHER" id="PTHR10336">
    <property type="entry name" value="PHOSPHOINOSITIDE-SPECIFIC PHOSPHOLIPASE C FAMILY PROTEIN"/>
    <property type="match status" value="1"/>
</dbReference>
<dbReference type="SMART" id="SM00149">
    <property type="entry name" value="PLCYc"/>
    <property type="match status" value="1"/>
</dbReference>
<dbReference type="InterPro" id="IPR035892">
    <property type="entry name" value="C2_domain_sf"/>
</dbReference>
<evidence type="ECO:0000256" key="3">
    <source>
        <dbReference type="ARBA" id="ARBA00022553"/>
    </source>
</evidence>
<dbReference type="Gene3D" id="2.30.29.30">
    <property type="entry name" value="Pleckstrin-homology domain (PH domain)/Phosphotyrosine-binding domain (PTB)"/>
    <property type="match status" value="1"/>
</dbReference>
<dbReference type="CDD" id="cd08597">
    <property type="entry name" value="PI-PLCc_PRIP_metazoa"/>
    <property type="match status" value="1"/>
</dbReference>
<feature type="region of interest" description="Disordered" evidence="6">
    <location>
        <begin position="1"/>
        <end position="32"/>
    </location>
</feature>
<keyword evidence="4" id="KW-0807">Transducer</keyword>
<dbReference type="SUPFAM" id="SSF49562">
    <property type="entry name" value="C2 domain (Calcium/lipid-binding domain, CaLB)"/>
    <property type="match status" value="1"/>
</dbReference>
<dbReference type="Pfam" id="PF09279">
    <property type="entry name" value="EF-hand_like"/>
    <property type="match status" value="1"/>
</dbReference>
<evidence type="ECO:0000256" key="2">
    <source>
        <dbReference type="ARBA" id="ARBA00022490"/>
    </source>
</evidence>
<feature type="compositionally biased region" description="Acidic residues" evidence="6">
    <location>
        <begin position="568"/>
        <end position="579"/>
    </location>
</feature>
<feature type="compositionally biased region" description="Gly residues" evidence="6">
    <location>
        <begin position="593"/>
        <end position="605"/>
    </location>
</feature>
<keyword evidence="5" id="KW-0442">Lipid degradation</keyword>
<comment type="subcellular location">
    <subcellularLocation>
        <location evidence="1">Cytoplasm</location>
    </subcellularLocation>
</comment>
<keyword evidence="3" id="KW-0597">Phosphoprotein</keyword>
<dbReference type="InterPro" id="IPR015359">
    <property type="entry name" value="PLC_EF-hand-like"/>
</dbReference>
<dbReference type="FunFam" id="2.60.40.150:FF:000017">
    <property type="entry name" value="Phosphoinositide phospholipase C"/>
    <property type="match status" value="1"/>
</dbReference>
<name>A0AA47M3E8_MERPO</name>
<dbReference type="PROSITE" id="PS50008">
    <property type="entry name" value="PIPLC_Y_DOMAIN"/>
    <property type="match status" value="1"/>
</dbReference>
<dbReference type="InterPro" id="IPR000909">
    <property type="entry name" value="PLipase_C_PInositol-sp_X_dom"/>
</dbReference>
<evidence type="ECO:0000256" key="5">
    <source>
        <dbReference type="RuleBase" id="RU361133"/>
    </source>
</evidence>
<dbReference type="InterPro" id="IPR001849">
    <property type="entry name" value="PH_domain"/>
</dbReference>
<comment type="caution">
    <text evidence="10">The sequence shown here is derived from an EMBL/GenBank/DDBJ whole genome shotgun (WGS) entry which is preliminary data.</text>
</comment>
<sequence>MYGKGGGGVEGKEGRREGGEEEEEEEEEEEAYIDSLKLSCAGVMVEGDIQDGSRGARERKKTVSFSRSLSARKISGAADCIHSMVEGSELRKVRPSSRVYQRYYMLDAGLQALCWEPSKKESDKARITLPSIREVRTGRNTEIFHTSGLYDQISEDCAFSIIYGETYESLDLVANSAEVANIWVTGLRYLLQYGKHALDMIATSRDSLRLGWLERLFSAAVRREEARRGAGGDAADAEATVALPSAIALIQSVNPAVGASRAEHRFHEALRAHGRTPGTGAATTPVKESGGAGGGGGKGGGKGSKKNAGAANQQVTKQEFIEVFHELCTRPEIYFLLVQFSSNKEFLDTKDLMRFLEAEQGMVHVNEDASLELIQSHEPSEEGRQQGWLSLDGFTNYLNSTKCHLFDGEHSAVCQDMGQPLSHYYINASHNTYLIEDQLRGPSNLSGYVRALKMGCRCVELDVWDGRGEEPVVFTGHTQTPPLAFPGVLEVIGRFAFVASEYPLILCLENHCSPRQQQVMWKHLVRILGDRLYTEPPSEGEWYLPSPDSLKGRILLKAQKRGPGSDGADGEVSEEDEGEEISRRMKADQNVGSGEGSAGGGGGGGAEKEPGQKNLPSSPVSPLSPPLSPPLPPPPKRHMLLKELSDLVSLCRSVRFADFQTSSRSQKPWELCSFHESLAVRLASENPGDFVNHNKRFLSRVYPNPMRVDSSNMNPQDLWKCGCQIVSMNYQTAGLMMDMNTAWFRQNGNCGYVLRPAIMRQEVSYFSANTREMVPGVAPQLLHVKVISGQNLPRPRGSGAKGDVVEPYVYVEIHGIPADCAERRTRTMTQNEGNPIFDESFEFQINLPELAMVRFVVLDDDFIGDEFIGQYTIPLECIQPGYRHVPLQSLTGEDLPHARLFVHVALTNRRGGGKPHKRGLSVRKARKGRSYAALRDLGVRAVDEVFKTAAPLLREATDLRENMQTSVVVFRELCGVSAVANLMQCVRALGSCVSGPDGKPLLLFDLRDDYPALEPQGPLPDVLRRVVTTFEMMVQASRAVVELSDGIYKRILHIQTTAMEHHEKLQDLVVREGHRGRKVNRALESFSWNITLLKGQADLLRQAKAEVRENMKQVHCAALTSSMTKQAVAVGGGSLGRTRSLPRCHHPADTPPVSSSTPTPTRGKGPLP</sequence>
<dbReference type="SUPFAM" id="SSF50729">
    <property type="entry name" value="PH domain-like"/>
    <property type="match status" value="1"/>
</dbReference>
<feature type="domain" description="C2" evidence="8">
    <location>
        <begin position="760"/>
        <end position="889"/>
    </location>
</feature>
<dbReference type="GO" id="GO:0007214">
    <property type="term" value="P:gamma-aminobutyric acid signaling pathway"/>
    <property type="evidence" value="ECO:0007669"/>
    <property type="project" value="TreeGrafter"/>
</dbReference>
<dbReference type="AlphaFoldDB" id="A0AA47M3E8"/>
<dbReference type="Gene3D" id="3.20.20.190">
    <property type="entry name" value="Phosphatidylinositol (PI) phosphodiesterase"/>
    <property type="match status" value="1"/>
</dbReference>
<accession>A0AA47M3E8</accession>
<dbReference type="EMBL" id="JAOPHQ010006078">
    <property type="protein sequence ID" value="KAK0132864.1"/>
    <property type="molecule type" value="Genomic_DNA"/>
</dbReference>
<feature type="compositionally biased region" description="Acidic residues" evidence="6">
    <location>
        <begin position="19"/>
        <end position="32"/>
    </location>
</feature>
<feature type="domain" description="PH" evidence="7">
    <location>
        <begin position="83"/>
        <end position="192"/>
    </location>
</feature>
<dbReference type="EC" id="3.1.4.11" evidence="5"/>
<dbReference type="SUPFAM" id="SSF51695">
    <property type="entry name" value="PLC-like phosphodiesterases"/>
    <property type="match status" value="1"/>
</dbReference>
<feature type="region of interest" description="Disordered" evidence="6">
    <location>
        <begin position="273"/>
        <end position="310"/>
    </location>
</feature>
<dbReference type="InterPro" id="IPR011992">
    <property type="entry name" value="EF-hand-dom_pair"/>
</dbReference>
<dbReference type="FunFam" id="3.20.20.190:FF:000001">
    <property type="entry name" value="Phosphoinositide phospholipase C"/>
    <property type="match status" value="2"/>
</dbReference>
<dbReference type="PROSITE" id="PS50007">
    <property type="entry name" value="PIPLC_X_DOMAIN"/>
    <property type="match status" value="1"/>
</dbReference>
<dbReference type="Proteomes" id="UP001174136">
    <property type="component" value="Unassembled WGS sequence"/>
</dbReference>
<evidence type="ECO:0000313" key="11">
    <source>
        <dbReference type="Proteomes" id="UP001174136"/>
    </source>
</evidence>
<dbReference type="GO" id="GO:0016042">
    <property type="term" value="P:lipid catabolic process"/>
    <property type="evidence" value="ECO:0007669"/>
    <property type="project" value="UniProtKB-KW"/>
</dbReference>
<keyword evidence="11" id="KW-1185">Reference proteome</keyword>
<dbReference type="InterPro" id="IPR001192">
    <property type="entry name" value="PI-PLC_fam"/>
</dbReference>
<dbReference type="PANTHER" id="PTHR10336:SF84">
    <property type="entry name" value="INACTIVE PHOSPHOLIPASE C-LIKE PROTEIN 2"/>
    <property type="match status" value="1"/>
</dbReference>
<dbReference type="FunFam" id="1.10.238.10:FF:000005">
    <property type="entry name" value="Phosphoinositide phospholipase C"/>
    <property type="match status" value="1"/>
</dbReference>